<dbReference type="GO" id="GO:0006825">
    <property type="term" value="P:copper ion transport"/>
    <property type="evidence" value="ECO:0007669"/>
    <property type="project" value="InterPro"/>
</dbReference>
<evidence type="ECO:0000256" key="1">
    <source>
        <dbReference type="ARBA" id="ARBA00004196"/>
    </source>
</evidence>
<evidence type="ECO:0000256" key="5">
    <source>
        <dbReference type="SAM" id="MobiDB-lite"/>
    </source>
</evidence>
<evidence type="ECO:0000256" key="6">
    <source>
        <dbReference type="SAM" id="Phobius"/>
    </source>
</evidence>
<feature type="compositionally biased region" description="Low complexity" evidence="5">
    <location>
        <begin position="180"/>
        <end position="210"/>
    </location>
</feature>
<feature type="region of interest" description="Disordered" evidence="5">
    <location>
        <begin position="180"/>
        <end position="212"/>
    </location>
</feature>
<feature type="domain" description="CopC" evidence="7">
    <location>
        <begin position="80"/>
        <end position="173"/>
    </location>
</feature>
<dbReference type="Pfam" id="PF04234">
    <property type="entry name" value="CopC"/>
    <property type="match status" value="1"/>
</dbReference>
<keyword evidence="6" id="KW-1133">Transmembrane helix</keyword>
<keyword evidence="6" id="KW-0812">Transmembrane</keyword>
<keyword evidence="6" id="KW-0472">Membrane</keyword>
<dbReference type="InterPro" id="IPR032694">
    <property type="entry name" value="CopC/D"/>
</dbReference>
<dbReference type="InterPro" id="IPR007348">
    <property type="entry name" value="CopC_dom"/>
</dbReference>
<keyword evidence="3" id="KW-0732">Signal</keyword>
<dbReference type="PANTHER" id="PTHR34820:SF4">
    <property type="entry name" value="INNER MEMBRANE PROTEIN YEBZ"/>
    <property type="match status" value="1"/>
</dbReference>
<feature type="region of interest" description="Disordered" evidence="5">
    <location>
        <begin position="1"/>
        <end position="54"/>
    </location>
</feature>
<dbReference type="GO" id="GO:0005507">
    <property type="term" value="F:copper ion binding"/>
    <property type="evidence" value="ECO:0007669"/>
    <property type="project" value="InterPro"/>
</dbReference>
<dbReference type="GO" id="GO:0042597">
    <property type="term" value="C:periplasmic space"/>
    <property type="evidence" value="ECO:0007669"/>
    <property type="project" value="InterPro"/>
</dbReference>
<organism evidence="8 9">
    <name type="scientific">Mycetocola reblochoni</name>
    <dbReference type="NCBI Taxonomy" id="331618"/>
    <lineage>
        <taxon>Bacteria</taxon>
        <taxon>Bacillati</taxon>
        <taxon>Actinomycetota</taxon>
        <taxon>Actinomycetes</taxon>
        <taxon>Micrococcales</taxon>
        <taxon>Microbacteriaceae</taxon>
        <taxon>Mycetocola</taxon>
    </lineage>
</organism>
<dbReference type="GO" id="GO:0005886">
    <property type="term" value="C:plasma membrane"/>
    <property type="evidence" value="ECO:0007669"/>
    <property type="project" value="TreeGrafter"/>
</dbReference>
<dbReference type="InterPro" id="IPR014755">
    <property type="entry name" value="Cu-Rt/internalin_Ig-like"/>
</dbReference>
<feature type="compositionally biased region" description="Basic residues" evidence="5">
    <location>
        <begin position="1"/>
        <end position="12"/>
    </location>
</feature>
<dbReference type="PANTHER" id="PTHR34820">
    <property type="entry name" value="INNER MEMBRANE PROTEIN YEBZ"/>
    <property type="match status" value="1"/>
</dbReference>
<evidence type="ECO:0000256" key="2">
    <source>
        <dbReference type="ARBA" id="ARBA00022723"/>
    </source>
</evidence>
<evidence type="ECO:0000313" key="8">
    <source>
        <dbReference type="EMBL" id="RLP70634.1"/>
    </source>
</evidence>
<accession>A0A3L6ZS00</accession>
<name>A0A3L6ZS00_9MICO</name>
<dbReference type="Gene3D" id="2.60.40.1220">
    <property type="match status" value="1"/>
</dbReference>
<feature type="compositionally biased region" description="Polar residues" evidence="5">
    <location>
        <begin position="37"/>
        <end position="46"/>
    </location>
</feature>
<evidence type="ECO:0000256" key="4">
    <source>
        <dbReference type="ARBA" id="ARBA00023008"/>
    </source>
</evidence>
<keyword evidence="2" id="KW-0479">Metal-binding</keyword>
<reference evidence="8 9" key="1">
    <citation type="submission" date="2018-10" db="EMBL/GenBank/DDBJ databases">
        <authorList>
            <person name="Li J."/>
        </authorList>
    </citation>
    <scope>NUCLEOTIDE SEQUENCE [LARGE SCALE GENOMIC DNA]</scope>
    <source>
        <strain evidence="8 9">JCM 30549</strain>
    </source>
</reference>
<proteinExistence type="predicted"/>
<dbReference type="SUPFAM" id="SSF81296">
    <property type="entry name" value="E set domains"/>
    <property type="match status" value="1"/>
</dbReference>
<dbReference type="EMBL" id="RCUW01000002">
    <property type="protein sequence ID" value="RLP70634.1"/>
    <property type="molecule type" value="Genomic_DNA"/>
</dbReference>
<evidence type="ECO:0000259" key="7">
    <source>
        <dbReference type="Pfam" id="PF04234"/>
    </source>
</evidence>
<keyword evidence="4" id="KW-0186">Copper</keyword>
<sequence>MAPARRRGRRTRPAPGPSRCRPERQTTRHPAAHRRPTSSPRSTPVHTTPLRPARRAAATVTAVAAGALLALGLAAPAQAHDQLIGSAPSEGEVLDAAPTEVSAVFSAELLDTGATLIVADSEGVDRAIGEPEIDGDTVSVPVDDEMAPGDAEIRWRVVSSDGHPIEGVIPFSVEAAATASATPSSAAEPSATATDEPSATPSATESAPAAVDDASGAGPMPFVLGGIALAAVAAILFAVLRRRTPPTAQDDSTGNDGA</sequence>
<dbReference type="Proteomes" id="UP000275395">
    <property type="component" value="Unassembled WGS sequence"/>
</dbReference>
<protein>
    <submittedName>
        <fullName evidence="8">Copper resistance protein CopC</fullName>
    </submittedName>
</protein>
<comment type="caution">
    <text evidence="8">The sequence shown here is derived from an EMBL/GenBank/DDBJ whole genome shotgun (WGS) entry which is preliminary data.</text>
</comment>
<gene>
    <name evidence="8" type="ORF">D9V30_03905</name>
</gene>
<dbReference type="AlphaFoldDB" id="A0A3L6ZS00"/>
<evidence type="ECO:0000313" key="9">
    <source>
        <dbReference type="Proteomes" id="UP000275395"/>
    </source>
</evidence>
<feature type="transmembrane region" description="Helical" evidence="6">
    <location>
        <begin position="56"/>
        <end position="75"/>
    </location>
</feature>
<dbReference type="GO" id="GO:0046688">
    <property type="term" value="P:response to copper ion"/>
    <property type="evidence" value="ECO:0007669"/>
    <property type="project" value="InterPro"/>
</dbReference>
<feature type="transmembrane region" description="Helical" evidence="6">
    <location>
        <begin position="222"/>
        <end position="240"/>
    </location>
</feature>
<dbReference type="InterPro" id="IPR014756">
    <property type="entry name" value="Ig_E-set"/>
</dbReference>
<dbReference type="GO" id="GO:0030313">
    <property type="term" value="C:cell envelope"/>
    <property type="evidence" value="ECO:0007669"/>
    <property type="project" value="UniProtKB-SubCell"/>
</dbReference>
<evidence type="ECO:0000256" key="3">
    <source>
        <dbReference type="ARBA" id="ARBA00022729"/>
    </source>
</evidence>
<comment type="subcellular location">
    <subcellularLocation>
        <location evidence="1">Cell envelope</location>
    </subcellularLocation>
</comment>